<accession>X0WHN1</accession>
<dbReference type="EMBL" id="BARS01035921">
    <property type="protein sequence ID" value="GAG23998.1"/>
    <property type="molecule type" value="Genomic_DNA"/>
</dbReference>
<sequence>MPNFISEDNIEQAMVQRLQHVYGYDTLNCFTADPADLNDGSGRTDKRDVILHDRLKEAATALNPGIPESAIDDALKQL</sequence>
<comment type="caution">
    <text evidence="1">The sequence shown here is derived from an EMBL/GenBank/DDBJ whole genome shotgun (WGS) entry which is preliminary data.</text>
</comment>
<evidence type="ECO:0000313" key="1">
    <source>
        <dbReference type="EMBL" id="GAG23998.1"/>
    </source>
</evidence>
<proteinExistence type="predicted"/>
<organism evidence="1">
    <name type="scientific">marine sediment metagenome</name>
    <dbReference type="NCBI Taxonomy" id="412755"/>
    <lineage>
        <taxon>unclassified sequences</taxon>
        <taxon>metagenomes</taxon>
        <taxon>ecological metagenomes</taxon>
    </lineage>
</organism>
<name>X0WHN1_9ZZZZ</name>
<dbReference type="AlphaFoldDB" id="X0WHN1"/>
<reference evidence="1" key="1">
    <citation type="journal article" date="2014" name="Front. Microbiol.">
        <title>High frequency of phylogenetically diverse reductive dehalogenase-homologous genes in deep subseafloor sedimentary metagenomes.</title>
        <authorList>
            <person name="Kawai M."/>
            <person name="Futagami T."/>
            <person name="Toyoda A."/>
            <person name="Takaki Y."/>
            <person name="Nishi S."/>
            <person name="Hori S."/>
            <person name="Arai W."/>
            <person name="Tsubouchi T."/>
            <person name="Morono Y."/>
            <person name="Uchiyama I."/>
            <person name="Ito T."/>
            <person name="Fujiyama A."/>
            <person name="Inagaki F."/>
            <person name="Takami H."/>
        </authorList>
    </citation>
    <scope>NUCLEOTIDE SEQUENCE</scope>
    <source>
        <strain evidence="1">Expedition CK06-06</strain>
    </source>
</reference>
<gene>
    <name evidence="1" type="ORF">S01H1_55276</name>
</gene>
<feature type="non-terminal residue" evidence="1">
    <location>
        <position position="78"/>
    </location>
</feature>
<protein>
    <submittedName>
        <fullName evidence="1">Uncharacterized protein</fullName>
    </submittedName>
</protein>